<protein>
    <recommendedName>
        <fullName evidence="1">site-specific DNA-methyltransferase (adenine-specific)</fullName>
        <ecNumber evidence="1">2.1.1.72</ecNumber>
    </recommendedName>
</protein>
<evidence type="ECO:0000256" key="3">
    <source>
        <dbReference type="ARBA" id="ARBA00022679"/>
    </source>
</evidence>
<comment type="caution">
    <text evidence="9">The sequence shown here is derived from an EMBL/GenBank/DDBJ whole genome shotgun (WGS) entry which is preliminary data.</text>
</comment>
<dbReference type="InterPro" id="IPR029063">
    <property type="entry name" value="SAM-dependent_MTases_sf"/>
</dbReference>
<evidence type="ECO:0000256" key="1">
    <source>
        <dbReference type="ARBA" id="ARBA00011900"/>
    </source>
</evidence>
<feature type="domain" description="N6 adenine-specific DNA methyltransferase N-terminal" evidence="8">
    <location>
        <begin position="12"/>
        <end position="143"/>
    </location>
</feature>
<dbReference type="PRINTS" id="PR00507">
    <property type="entry name" value="N12N6MTFRASE"/>
</dbReference>
<accession>A0ABV3JC63</accession>
<dbReference type="Pfam" id="PF12161">
    <property type="entry name" value="HsdM_N"/>
    <property type="match status" value="1"/>
</dbReference>
<evidence type="ECO:0000256" key="6">
    <source>
        <dbReference type="ARBA" id="ARBA00047942"/>
    </source>
</evidence>
<keyword evidence="2 9" id="KW-0489">Methyltransferase</keyword>
<dbReference type="Gene3D" id="3.40.50.150">
    <property type="entry name" value="Vaccinia Virus protein VP39"/>
    <property type="match status" value="1"/>
</dbReference>
<evidence type="ECO:0000256" key="4">
    <source>
        <dbReference type="ARBA" id="ARBA00022691"/>
    </source>
</evidence>
<dbReference type="InterPro" id="IPR003356">
    <property type="entry name" value="DNA_methylase_A-5"/>
</dbReference>
<feature type="domain" description="DNA methylase adenine-specific" evidence="7">
    <location>
        <begin position="157"/>
        <end position="455"/>
    </location>
</feature>
<dbReference type="PANTHER" id="PTHR42933">
    <property type="entry name" value="SLR6095 PROTEIN"/>
    <property type="match status" value="1"/>
</dbReference>
<evidence type="ECO:0000259" key="8">
    <source>
        <dbReference type="Pfam" id="PF12161"/>
    </source>
</evidence>
<evidence type="ECO:0000313" key="10">
    <source>
        <dbReference type="Proteomes" id="UP001552527"/>
    </source>
</evidence>
<comment type="catalytic activity">
    <reaction evidence="6">
        <text>a 2'-deoxyadenosine in DNA + S-adenosyl-L-methionine = an N(6)-methyl-2'-deoxyadenosine in DNA + S-adenosyl-L-homocysteine + H(+)</text>
        <dbReference type="Rhea" id="RHEA:15197"/>
        <dbReference type="Rhea" id="RHEA-COMP:12418"/>
        <dbReference type="Rhea" id="RHEA-COMP:12419"/>
        <dbReference type="ChEBI" id="CHEBI:15378"/>
        <dbReference type="ChEBI" id="CHEBI:57856"/>
        <dbReference type="ChEBI" id="CHEBI:59789"/>
        <dbReference type="ChEBI" id="CHEBI:90615"/>
        <dbReference type="ChEBI" id="CHEBI:90616"/>
        <dbReference type="EC" id="2.1.1.72"/>
    </reaction>
</comment>
<evidence type="ECO:0000259" key="7">
    <source>
        <dbReference type="Pfam" id="PF02384"/>
    </source>
</evidence>
<keyword evidence="4" id="KW-0949">S-adenosyl-L-methionine</keyword>
<dbReference type="PANTHER" id="PTHR42933:SF3">
    <property type="entry name" value="TYPE I RESTRICTION ENZYME MJAVIII METHYLASE SUBUNIT"/>
    <property type="match status" value="1"/>
</dbReference>
<evidence type="ECO:0000256" key="5">
    <source>
        <dbReference type="ARBA" id="ARBA00022747"/>
    </source>
</evidence>
<dbReference type="Pfam" id="PF02384">
    <property type="entry name" value="N6_Mtase"/>
    <property type="match status" value="1"/>
</dbReference>
<reference evidence="9 10" key="1">
    <citation type="submission" date="2024-06" db="EMBL/GenBank/DDBJ databases">
        <title>The Natural Products Discovery Center: Release of the First 8490 Sequenced Strains for Exploring Actinobacteria Biosynthetic Diversity.</title>
        <authorList>
            <person name="Kalkreuter E."/>
            <person name="Kautsar S.A."/>
            <person name="Yang D."/>
            <person name="Bader C.D."/>
            <person name="Teijaro C.N."/>
            <person name="Fluegel L."/>
            <person name="Davis C.M."/>
            <person name="Simpson J.R."/>
            <person name="Lauterbach L."/>
            <person name="Steele A.D."/>
            <person name="Gui C."/>
            <person name="Meng S."/>
            <person name="Li G."/>
            <person name="Viehrig K."/>
            <person name="Ye F."/>
            <person name="Su P."/>
            <person name="Kiefer A.F."/>
            <person name="Nichols A."/>
            <person name="Cepeda A.J."/>
            <person name="Yan W."/>
            <person name="Fan B."/>
            <person name="Jiang Y."/>
            <person name="Adhikari A."/>
            <person name="Zheng C.-J."/>
            <person name="Schuster L."/>
            <person name="Cowan T.M."/>
            <person name="Smanski M.J."/>
            <person name="Chevrette M.G."/>
            <person name="De Carvalho L.P.S."/>
            <person name="Shen B."/>
        </authorList>
    </citation>
    <scope>NUCLEOTIDE SEQUENCE [LARGE SCALE GENOMIC DNA]</scope>
    <source>
        <strain evidence="9 10">NPDC052768</strain>
    </source>
</reference>
<keyword evidence="10" id="KW-1185">Reference proteome</keyword>
<sequence length="666" mass="74246">MSGRTTTQVVDLKKDVWAVADTLRGVYARNKAGDIILPMTILRRLECVMAPHRDQVAAIIAREPSEVLRVKAIKSATGGVKFYNTTKHTLASVYDSGDDMADNLLEYVRGFSNDIDVFANFHLPQHIERMRKGGILATIVRQFRDLDLSPEAVPNSKMGELFEHLIFMDFESSNAESGDHYTPRDAINLLVDLLFAEDDNALSGDAIRSIYDPTVGTGGMLSVAEEHLHRMNPDAELLLYGQELRPESYAMCRSDMLAKGQNPQNIALGNTLTKDLFPDDRFNYILSNPPYGVDWKNIAEDVEKEHKRGFTGRFGAGLPPTSDGALLFVQHAIAKMNPADSQDGGARAGIVLNGSPLFSGGAGSGSSNIRGWLLENDLIEAIVALPNDMFYNTGIPTYLWIFDNKKRPERKGKVQLIDATALGAKMPSLGSKRVEIDEAARERVLQQYADMESSDTSKIFDNLDFAFWQITVERPLRRNFETTPERVALVAEHKILGTLDGLIGALKSFNGGQYLNREDFLNDLGKHLGSRGISLTSAQRKALWQTLGERDQNADICRFQSGKNKGEPEPDVPLRDTEIVPFGWDVHPKCHEAKDATIKAYFNAEVKPHFEDAWIDHAKTKVGYEIPFPLHFYKYVPPRSLAEIDADLEESLQEILGLLHKVEESK</sequence>
<evidence type="ECO:0000256" key="2">
    <source>
        <dbReference type="ARBA" id="ARBA00022603"/>
    </source>
</evidence>
<dbReference type="PROSITE" id="PS00092">
    <property type="entry name" value="N6_MTASE"/>
    <property type="match status" value="1"/>
</dbReference>
<dbReference type="GO" id="GO:0032259">
    <property type="term" value="P:methylation"/>
    <property type="evidence" value="ECO:0007669"/>
    <property type="project" value="UniProtKB-KW"/>
</dbReference>
<dbReference type="SUPFAM" id="SSF53335">
    <property type="entry name" value="S-adenosyl-L-methionine-dependent methyltransferases"/>
    <property type="match status" value="1"/>
</dbReference>
<gene>
    <name evidence="9" type="ORF">AB0K95_04100</name>
</gene>
<dbReference type="GO" id="GO:0008168">
    <property type="term" value="F:methyltransferase activity"/>
    <property type="evidence" value="ECO:0007669"/>
    <property type="project" value="UniProtKB-KW"/>
</dbReference>
<dbReference type="RefSeq" id="WP_364018478.1">
    <property type="nucleotide sequence ID" value="NZ_JBFATE010000001.1"/>
</dbReference>
<proteinExistence type="predicted"/>
<name>A0ABV3JC63_9ACTN</name>
<keyword evidence="5" id="KW-0680">Restriction system</keyword>
<organism evidence="9 10">
    <name type="scientific">Streptomyces werraensis</name>
    <dbReference type="NCBI Taxonomy" id="68284"/>
    <lineage>
        <taxon>Bacteria</taxon>
        <taxon>Bacillati</taxon>
        <taxon>Actinomycetota</taxon>
        <taxon>Actinomycetes</taxon>
        <taxon>Kitasatosporales</taxon>
        <taxon>Streptomycetaceae</taxon>
        <taxon>Streptomyces</taxon>
    </lineage>
</organism>
<dbReference type="InterPro" id="IPR051537">
    <property type="entry name" value="DNA_Adenine_Mtase"/>
</dbReference>
<evidence type="ECO:0000313" key="9">
    <source>
        <dbReference type="EMBL" id="MEV5244454.1"/>
    </source>
</evidence>
<dbReference type="InterPro" id="IPR022749">
    <property type="entry name" value="D12N6_MeTrfase_N"/>
</dbReference>
<dbReference type="EC" id="2.1.1.72" evidence="1"/>
<keyword evidence="3 9" id="KW-0808">Transferase</keyword>
<dbReference type="EMBL" id="JBFATE010000001">
    <property type="protein sequence ID" value="MEV5244454.1"/>
    <property type="molecule type" value="Genomic_DNA"/>
</dbReference>
<dbReference type="InterPro" id="IPR002052">
    <property type="entry name" value="DNA_methylase_N6_adenine_CS"/>
</dbReference>
<dbReference type="Proteomes" id="UP001552527">
    <property type="component" value="Unassembled WGS sequence"/>
</dbReference>